<dbReference type="Pfam" id="PF02452">
    <property type="entry name" value="PemK_toxin"/>
    <property type="match status" value="1"/>
</dbReference>
<protein>
    <submittedName>
        <fullName evidence="3">PemK-like, MazF-like toxin of type II toxin-antitoxin system</fullName>
    </submittedName>
</protein>
<gene>
    <name evidence="3" type="ORF">SAMN05216544_2256</name>
</gene>
<dbReference type="AlphaFoldDB" id="A0A1G9ZUM9"/>
<evidence type="ECO:0000256" key="1">
    <source>
        <dbReference type="ARBA" id="ARBA00007521"/>
    </source>
</evidence>
<evidence type="ECO:0000256" key="2">
    <source>
        <dbReference type="ARBA" id="ARBA00022649"/>
    </source>
</evidence>
<dbReference type="RefSeq" id="WP_074522219.1">
    <property type="nucleotide sequence ID" value="NZ_FNHZ01000009.1"/>
</dbReference>
<name>A0A1G9ZUM9_9FIRM</name>
<comment type="similarity">
    <text evidence="1">Belongs to the PemK/MazF family.</text>
</comment>
<proteinExistence type="inferred from homology"/>
<dbReference type="Gene3D" id="2.30.30.110">
    <property type="match status" value="1"/>
</dbReference>
<keyword evidence="2" id="KW-1277">Toxin-antitoxin system</keyword>
<dbReference type="SUPFAM" id="SSF50118">
    <property type="entry name" value="Cell growth inhibitor/plasmid maintenance toxic component"/>
    <property type="match status" value="1"/>
</dbReference>
<accession>A0A1G9ZUM9</accession>
<reference evidence="4" key="1">
    <citation type="submission" date="2016-10" db="EMBL/GenBank/DDBJ databases">
        <authorList>
            <person name="Varghese N."/>
            <person name="Submissions S."/>
        </authorList>
    </citation>
    <scope>NUCLEOTIDE SEQUENCE [LARGE SCALE GENOMIC DNA]</scope>
    <source>
        <strain evidence="4">M83</strain>
    </source>
</reference>
<evidence type="ECO:0000313" key="3">
    <source>
        <dbReference type="EMBL" id="SDN24874.1"/>
    </source>
</evidence>
<dbReference type="InterPro" id="IPR003477">
    <property type="entry name" value="PemK-like"/>
</dbReference>
<dbReference type="EMBL" id="FNHZ01000009">
    <property type="protein sequence ID" value="SDN24874.1"/>
    <property type="molecule type" value="Genomic_DNA"/>
</dbReference>
<evidence type="ECO:0000313" key="4">
    <source>
        <dbReference type="Proteomes" id="UP000187651"/>
    </source>
</evidence>
<keyword evidence="4" id="KW-1185">Reference proteome</keyword>
<dbReference type="OrthoDB" id="2002983at2"/>
<dbReference type="Proteomes" id="UP000187651">
    <property type="component" value="Unassembled WGS sequence"/>
</dbReference>
<sequence>MAANIKQGDIIEVAGIDFVPLVINNNENARDAKVMVCPIIDEDKNNDKHVYVEGEKIKGYACCDQVRRINLLAKQYKAIDHISYEDIAEITRTVNSMMKFF</sequence>
<dbReference type="InterPro" id="IPR011067">
    <property type="entry name" value="Plasmid_toxin/cell-grow_inhib"/>
</dbReference>
<dbReference type="GO" id="GO:0003677">
    <property type="term" value="F:DNA binding"/>
    <property type="evidence" value="ECO:0007669"/>
    <property type="project" value="InterPro"/>
</dbReference>
<organism evidence="3 4">
    <name type="scientific">Lachnospira pectinoschiza</name>
    <dbReference type="NCBI Taxonomy" id="28052"/>
    <lineage>
        <taxon>Bacteria</taxon>
        <taxon>Bacillati</taxon>
        <taxon>Bacillota</taxon>
        <taxon>Clostridia</taxon>
        <taxon>Lachnospirales</taxon>
        <taxon>Lachnospiraceae</taxon>
        <taxon>Lachnospira</taxon>
    </lineage>
</organism>